<feature type="region of interest" description="Disordered" evidence="1">
    <location>
        <begin position="199"/>
        <end position="262"/>
    </location>
</feature>
<dbReference type="OrthoDB" id="191601at2759"/>
<dbReference type="KEGG" id="cvr:CHLNCDRAFT_137746"/>
<feature type="compositionally biased region" description="Gly residues" evidence="1">
    <location>
        <begin position="216"/>
        <end position="230"/>
    </location>
</feature>
<dbReference type="FunCoup" id="E1Z4E3">
    <property type="interactions" value="574"/>
</dbReference>
<dbReference type="eggNOG" id="KOG2342">
    <property type="taxonomic scope" value="Eukaryota"/>
</dbReference>
<organism evidence="3">
    <name type="scientific">Chlorella variabilis</name>
    <name type="common">Green alga</name>
    <dbReference type="NCBI Taxonomy" id="554065"/>
    <lineage>
        <taxon>Eukaryota</taxon>
        <taxon>Viridiplantae</taxon>
        <taxon>Chlorophyta</taxon>
        <taxon>core chlorophytes</taxon>
        <taxon>Trebouxiophyceae</taxon>
        <taxon>Chlorellales</taxon>
        <taxon>Chlorellaceae</taxon>
        <taxon>Chlorella clade</taxon>
        <taxon>Chlorella</taxon>
    </lineage>
</organism>
<protein>
    <submittedName>
        <fullName evidence="2">Uncharacterized protein</fullName>
    </submittedName>
</protein>
<dbReference type="AlphaFoldDB" id="E1Z4E3"/>
<dbReference type="EMBL" id="GL433836">
    <property type="protein sequence ID" value="EFN59333.1"/>
    <property type="molecule type" value="Genomic_DNA"/>
</dbReference>
<accession>E1Z4E3</accession>
<keyword evidence="3" id="KW-1185">Reference proteome</keyword>
<dbReference type="PANTHER" id="PTHR17985:SF8">
    <property type="entry name" value="TRANSPORT AND GOLGI ORGANIZATION PROTEIN 2 HOMOLOG"/>
    <property type="match status" value="1"/>
</dbReference>
<evidence type="ECO:0000313" key="3">
    <source>
        <dbReference type="Proteomes" id="UP000008141"/>
    </source>
</evidence>
<dbReference type="InParanoid" id="E1Z4E3"/>
<proteinExistence type="predicted"/>
<dbReference type="InterPro" id="IPR008551">
    <property type="entry name" value="TANGO2"/>
</dbReference>
<gene>
    <name evidence="2" type="ORF">CHLNCDRAFT_137746</name>
</gene>
<evidence type="ECO:0000256" key="1">
    <source>
        <dbReference type="SAM" id="MobiDB-lite"/>
    </source>
</evidence>
<dbReference type="Proteomes" id="UP000008141">
    <property type="component" value="Unassembled WGS sequence"/>
</dbReference>
<sequence>MCIAYFAWQHPQTPDLLLCALFNRDEQLDRPTAPSHFWENDQRILGGRDLVAGGTWMCVGTQSGRAAFLTNFRELRDPPCAAGAGAAGKGEPNHALGTMDSFRLGTPSRGELPVGFVRGGAEPKRYLHSLHGGEAYAGFNLVVADLVQQRMAYLCNRGSGRPEPLPPGLHAITNGLRDAHWPKMDEGWRQLQRLLDQGAFGAASSSSSSGRNQDSSGGGDAAGTTGGGACSNGSDQQSGDRGGARGGKDSSSGGGGGGGRTSIPWEQLFALLSDDRLLERDPAKLPQTGLGDEFEAAASGIFPIETGQGLFGTRSQAVLAVWRDGRGELRERYRDDKGGDWREVQHSFELPLGGSQGDAG</sequence>
<dbReference type="PANTHER" id="PTHR17985">
    <property type="entry name" value="SER/THR-RICH PROTEIN T10 IN DGCR REGION"/>
    <property type="match status" value="1"/>
</dbReference>
<dbReference type="GeneID" id="17358616"/>
<dbReference type="RefSeq" id="XP_005851435.1">
    <property type="nucleotide sequence ID" value="XM_005851373.1"/>
</dbReference>
<reference evidence="2 3" key="1">
    <citation type="journal article" date="2010" name="Plant Cell">
        <title>The Chlorella variabilis NC64A genome reveals adaptation to photosymbiosis, coevolution with viruses, and cryptic sex.</title>
        <authorList>
            <person name="Blanc G."/>
            <person name="Duncan G."/>
            <person name="Agarkova I."/>
            <person name="Borodovsky M."/>
            <person name="Gurnon J."/>
            <person name="Kuo A."/>
            <person name="Lindquist E."/>
            <person name="Lucas S."/>
            <person name="Pangilinan J."/>
            <person name="Polle J."/>
            <person name="Salamov A."/>
            <person name="Terry A."/>
            <person name="Yamada T."/>
            <person name="Dunigan D.D."/>
            <person name="Grigoriev I.V."/>
            <person name="Claverie J.M."/>
            <person name="Van Etten J.L."/>
        </authorList>
    </citation>
    <scope>NUCLEOTIDE SEQUENCE [LARGE SCALE GENOMIC DNA]</scope>
    <source>
        <strain evidence="2 3">NC64A</strain>
    </source>
</reference>
<name>E1Z4E3_CHLVA</name>
<evidence type="ECO:0000313" key="2">
    <source>
        <dbReference type="EMBL" id="EFN59333.1"/>
    </source>
</evidence>
<feature type="compositionally biased region" description="Low complexity" evidence="1">
    <location>
        <begin position="199"/>
        <end position="215"/>
    </location>
</feature>
<dbReference type="Pfam" id="PF05742">
    <property type="entry name" value="TANGO2"/>
    <property type="match status" value="1"/>
</dbReference>